<protein>
    <submittedName>
        <fullName evidence="1">Uncharacterized protein</fullName>
    </submittedName>
</protein>
<accession>A0ABQ8U153</accession>
<sequence>MYRLTTKSTSTEIIGGRSVLRKTSMALQPLCCDTFKTQEIKDISFYTWLETQSSRGLQNTYTACPVAVWFLKPRIKTCGSVLNSPVLPEVNMVSKVKKNDVKKLLHYFEVTGEAKNLYTTVLADVSHQTFVIKL</sequence>
<dbReference type="EMBL" id="JAJSOF020000001">
    <property type="protein sequence ID" value="KAJ4451430.1"/>
    <property type="molecule type" value="Genomic_DNA"/>
</dbReference>
<proteinExistence type="predicted"/>
<gene>
    <name evidence="1" type="ORF">ANN_02892</name>
</gene>
<evidence type="ECO:0000313" key="2">
    <source>
        <dbReference type="Proteomes" id="UP001148838"/>
    </source>
</evidence>
<comment type="caution">
    <text evidence="1">The sequence shown here is derived from an EMBL/GenBank/DDBJ whole genome shotgun (WGS) entry which is preliminary data.</text>
</comment>
<reference evidence="1 2" key="1">
    <citation type="journal article" date="2022" name="Allergy">
        <title>Genome assembly and annotation of Periplaneta americana reveal a comprehensive cockroach allergen profile.</title>
        <authorList>
            <person name="Wang L."/>
            <person name="Xiong Q."/>
            <person name="Saelim N."/>
            <person name="Wang L."/>
            <person name="Nong W."/>
            <person name="Wan A.T."/>
            <person name="Shi M."/>
            <person name="Liu X."/>
            <person name="Cao Q."/>
            <person name="Hui J.H.L."/>
            <person name="Sookrung N."/>
            <person name="Leung T.F."/>
            <person name="Tungtrongchitr A."/>
            <person name="Tsui S.K.W."/>
        </authorList>
    </citation>
    <scope>NUCLEOTIDE SEQUENCE [LARGE SCALE GENOMIC DNA]</scope>
    <source>
        <strain evidence="1">PWHHKU_190912</strain>
    </source>
</reference>
<keyword evidence="2" id="KW-1185">Reference proteome</keyword>
<dbReference type="Proteomes" id="UP001148838">
    <property type="component" value="Unassembled WGS sequence"/>
</dbReference>
<organism evidence="1 2">
    <name type="scientific">Periplaneta americana</name>
    <name type="common">American cockroach</name>
    <name type="synonym">Blatta americana</name>
    <dbReference type="NCBI Taxonomy" id="6978"/>
    <lineage>
        <taxon>Eukaryota</taxon>
        <taxon>Metazoa</taxon>
        <taxon>Ecdysozoa</taxon>
        <taxon>Arthropoda</taxon>
        <taxon>Hexapoda</taxon>
        <taxon>Insecta</taxon>
        <taxon>Pterygota</taxon>
        <taxon>Neoptera</taxon>
        <taxon>Polyneoptera</taxon>
        <taxon>Dictyoptera</taxon>
        <taxon>Blattodea</taxon>
        <taxon>Blattoidea</taxon>
        <taxon>Blattidae</taxon>
        <taxon>Blattinae</taxon>
        <taxon>Periplaneta</taxon>
    </lineage>
</organism>
<name>A0ABQ8U153_PERAM</name>
<evidence type="ECO:0000313" key="1">
    <source>
        <dbReference type="EMBL" id="KAJ4451430.1"/>
    </source>
</evidence>